<proteinExistence type="predicted"/>
<protein>
    <submittedName>
        <fullName evidence="1">Uncharacterized protein</fullName>
    </submittedName>
</protein>
<dbReference type="Proteomes" id="UP000805193">
    <property type="component" value="Unassembled WGS sequence"/>
</dbReference>
<name>A0AC60PD83_IXOPE</name>
<comment type="caution">
    <text evidence="1">The sequence shown here is derived from an EMBL/GenBank/DDBJ whole genome shotgun (WGS) entry which is preliminary data.</text>
</comment>
<reference evidence="1 2" key="1">
    <citation type="journal article" date="2020" name="Cell">
        <title>Large-Scale Comparative Analyses of Tick Genomes Elucidate Their Genetic Diversity and Vector Capacities.</title>
        <authorList>
            <consortium name="Tick Genome and Microbiome Consortium (TIGMIC)"/>
            <person name="Jia N."/>
            <person name="Wang J."/>
            <person name="Shi W."/>
            <person name="Du L."/>
            <person name="Sun Y."/>
            <person name="Zhan W."/>
            <person name="Jiang J.F."/>
            <person name="Wang Q."/>
            <person name="Zhang B."/>
            <person name="Ji P."/>
            <person name="Bell-Sakyi L."/>
            <person name="Cui X.M."/>
            <person name="Yuan T.T."/>
            <person name="Jiang B.G."/>
            <person name="Yang W.F."/>
            <person name="Lam T.T."/>
            <person name="Chang Q.C."/>
            <person name="Ding S.J."/>
            <person name="Wang X.J."/>
            <person name="Zhu J.G."/>
            <person name="Ruan X.D."/>
            <person name="Zhao L."/>
            <person name="Wei J.T."/>
            <person name="Ye R.Z."/>
            <person name="Que T.C."/>
            <person name="Du C.H."/>
            <person name="Zhou Y.H."/>
            <person name="Cheng J.X."/>
            <person name="Dai P.F."/>
            <person name="Guo W.B."/>
            <person name="Han X.H."/>
            <person name="Huang E.J."/>
            <person name="Li L.F."/>
            <person name="Wei W."/>
            <person name="Gao Y.C."/>
            <person name="Liu J.Z."/>
            <person name="Shao H.Z."/>
            <person name="Wang X."/>
            <person name="Wang C.C."/>
            <person name="Yang T.C."/>
            <person name="Huo Q.B."/>
            <person name="Li W."/>
            <person name="Chen H.Y."/>
            <person name="Chen S.E."/>
            <person name="Zhou L.G."/>
            <person name="Ni X.B."/>
            <person name="Tian J.H."/>
            <person name="Sheng Y."/>
            <person name="Liu T."/>
            <person name="Pan Y.S."/>
            <person name="Xia L.Y."/>
            <person name="Li J."/>
            <person name="Zhao F."/>
            <person name="Cao W.C."/>
        </authorList>
    </citation>
    <scope>NUCLEOTIDE SEQUENCE [LARGE SCALE GENOMIC DNA]</scope>
    <source>
        <strain evidence="1">Iper-2018</strain>
    </source>
</reference>
<dbReference type="EMBL" id="JABSTQ010010819">
    <property type="protein sequence ID" value="KAG0417645.1"/>
    <property type="molecule type" value="Genomic_DNA"/>
</dbReference>
<evidence type="ECO:0000313" key="2">
    <source>
        <dbReference type="Proteomes" id="UP000805193"/>
    </source>
</evidence>
<organism evidence="1 2">
    <name type="scientific">Ixodes persulcatus</name>
    <name type="common">Taiga tick</name>
    <dbReference type="NCBI Taxonomy" id="34615"/>
    <lineage>
        <taxon>Eukaryota</taxon>
        <taxon>Metazoa</taxon>
        <taxon>Ecdysozoa</taxon>
        <taxon>Arthropoda</taxon>
        <taxon>Chelicerata</taxon>
        <taxon>Arachnida</taxon>
        <taxon>Acari</taxon>
        <taxon>Parasitiformes</taxon>
        <taxon>Ixodida</taxon>
        <taxon>Ixodoidea</taxon>
        <taxon>Ixodidae</taxon>
        <taxon>Ixodinae</taxon>
        <taxon>Ixodes</taxon>
    </lineage>
</organism>
<keyword evidence="2" id="KW-1185">Reference proteome</keyword>
<accession>A0AC60PD83</accession>
<gene>
    <name evidence="1" type="ORF">HPB47_005449</name>
</gene>
<sequence length="859" mass="95140">MRRSLLDVNFQDEIPHVNVRLQDRIFSGRVLTVGSRKLHAFYGIPYAEPPVKDLRFKKPVPIRQHVSSDSTDEVIMAFRKNFPCPQHQPWNNPQEPSLDVNVSEDCLHMNIWTPSDSSQQRTVLVFLHGGYFETGGNDRPFNDGQRLSAEGDVVVVVPNYRLNAFGFLKGHIPSAPGNVGAHDVLLSLQWVYHNIVHFGGSPEQIVLVGRDAGAVLAGYVMVSPLARGLVKRYILMSGSPFWILPSNRGFESLVNFKTLAQRVNCQIGDVVQMTRCLVRAEMYDYVNMDNMAQYRMLPSDQDELLPFPMPVGLTQSATYAARDVLLGSELGVGEALLHSSLRVSLDGVMNSTLRSFGSRFLRTYGVPNPLAAMAAYGVFSAVNRSAAMANLVGDFVVHCPLQILADELSKKHRRVFYFLLEKDPRWPRFGDAELDQSLLFGLPFESATSPKQMLKLSKKIIYAWTTFAKTGCCRLHTAGAKQRLVEARELFVKKKKCLVLDPDNSEVRLKVHWVPFHVPDDALVRAFERYGKVQEVTRETWRTEGFQGIQSSTRMVRLSLKQGVTIDSLPHQLKVCGGGVLVVVPGRAPLCLRCKSRGHIRKDCRAPWCQQCSRVGHAPEDCVRTYATVTGDRSTDDVQDLEMDEEEAEDTARSESQRPPPAPPTNKQENAGTSSSATGLLEPHAEPEPKAQGTGILSEPVGTAVGLTEQAAETSDTLLSKERQETEIDTDDASLGEFAWFFLRALERSFQSARNRVVENECCGLIGWFIPRAPLPLRALSGTLSVAVGVRSGAGVTWYSDGDHVVLLTVAGSDLCWCAGSGMTAIDMWFYKVLVHSTVRGLQRTGPHSFATVTGKVDV</sequence>
<evidence type="ECO:0000313" key="1">
    <source>
        <dbReference type="EMBL" id="KAG0417645.1"/>
    </source>
</evidence>